<dbReference type="Pfam" id="PF08240">
    <property type="entry name" value="ADH_N"/>
    <property type="match status" value="1"/>
</dbReference>
<gene>
    <name evidence="5" type="ORF">METZ01_LOCUS251834</name>
</gene>
<protein>
    <recommendedName>
        <fullName evidence="4">Enoyl reductase (ER) domain-containing protein</fullName>
    </recommendedName>
</protein>
<keyword evidence="1" id="KW-0479">Metal-binding</keyword>
<organism evidence="5">
    <name type="scientific">marine metagenome</name>
    <dbReference type="NCBI Taxonomy" id="408172"/>
    <lineage>
        <taxon>unclassified sequences</taxon>
        <taxon>metagenomes</taxon>
        <taxon>ecological metagenomes</taxon>
    </lineage>
</organism>
<dbReference type="Gene3D" id="3.40.50.720">
    <property type="entry name" value="NAD(P)-binding Rossmann-like Domain"/>
    <property type="match status" value="1"/>
</dbReference>
<proteinExistence type="predicted"/>
<dbReference type="InterPro" id="IPR050129">
    <property type="entry name" value="Zn_alcohol_dh"/>
</dbReference>
<dbReference type="GO" id="GO:0008270">
    <property type="term" value="F:zinc ion binding"/>
    <property type="evidence" value="ECO:0007669"/>
    <property type="project" value="InterPro"/>
</dbReference>
<sequence length="322" mass="34441">MQALQIIEPGRAELIEAPTPEPSEGEVLVKVLGISTCPHWDIHMMTGEPMFPGQNVTYPLTPGQPGHEMTGEVVAVGPGVSAPAVGTRVAAWQDRGGNVAQGCYAQYVAFRTESLMTVAPNLEPHRIASLELAMCVQVSFDQLVPSDTIRGKRFGVSGLGPAGLIAVQMAKACGAAEVIGIDPLVERRDAADRLGADRVIPADEDLPAGRFAPTALDAAIDCTGLKASIECLVGRTRRAVAIFGVLREEVIFPSDCWRGGFALLGYGSHNRNAAEQAYELIVKGDLDLAPLITQRLPLGRYIEGVNLLRNREAIKILFAPWD</sequence>
<dbReference type="AlphaFoldDB" id="A0A382IH61"/>
<reference evidence="5" key="1">
    <citation type="submission" date="2018-05" db="EMBL/GenBank/DDBJ databases">
        <authorList>
            <person name="Lanie J.A."/>
            <person name="Ng W.-L."/>
            <person name="Kazmierczak K.M."/>
            <person name="Andrzejewski T.M."/>
            <person name="Davidsen T.M."/>
            <person name="Wayne K.J."/>
            <person name="Tettelin H."/>
            <person name="Glass J.I."/>
            <person name="Rusch D."/>
            <person name="Podicherti R."/>
            <person name="Tsui H.-C.T."/>
            <person name="Winkler M.E."/>
        </authorList>
    </citation>
    <scope>NUCLEOTIDE SEQUENCE</scope>
</reference>
<dbReference type="InterPro" id="IPR013149">
    <property type="entry name" value="ADH-like_C"/>
</dbReference>
<dbReference type="SUPFAM" id="SSF51735">
    <property type="entry name" value="NAD(P)-binding Rossmann-fold domains"/>
    <property type="match status" value="1"/>
</dbReference>
<evidence type="ECO:0000256" key="1">
    <source>
        <dbReference type="ARBA" id="ARBA00022723"/>
    </source>
</evidence>
<dbReference type="PANTHER" id="PTHR43401:SF2">
    <property type="entry name" value="L-THREONINE 3-DEHYDROGENASE"/>
    <property type="match status" value="1"/>
</dbReference>
<name>A0A382IH61_9ZZZZ</name>
<dbReference type="InterPro" id="IPR013154">
    <property type="entry name" value="ADH-like_N"/>
</dbReference>
<dbReference type="Pfam" id="PF00107">
    <property type="entry name" value="ADH_zinc_N"/>
    <property type="match status" value="1"/>
</dbReference>
<evidence type="ECO:0000256" key="2">
    <source>
        <dbReference type="ARBA" id="ARBA00022833"/>
    </source>
</evidence>
<dbReference type="PANTHER" id="PTHR43401">
    <property type="entry name" value="L-THREONINE 3-DEHYDROGENASE"/>
    <property type="match status" value="1"/>
</dbReference>
<dbReference type="GO" id="GO:0016491">
    <property type="term" value="F:oxidoreductase activity"/>
    <property type="evidence" value="ECO:0007669"/>
    <property type="project" value="UniProtKB-KW"/>
</dbReference>
<dbReference type="SMART" id="SM00829">
    <property type="entry name" value="PKS_ER"/>
    <property type="match status" value="1"/>
</dbReference>
<feature type="domain" description="Enoyl reductase (ER)" evidence="4">
    <location>
        <begin position="10"/>
        <end position="318"/>
    </location>
</feature>
<dbReference type="Gene3D" id="3.90.180.10">
    <property type="entry name" value="Medium-chain alcohol dehydrogenases, catalytic domain"/>
    <property type="match status" value="2"/>
</dbReference>
<dbReference type="SUPFAM" id="SSF50129">
    <property type="entry name" value="GroES-like"/>
    <property type="match status" value="1"/>
</dbReference>
<dbReference type="EMBL" id="UINC01067372">
    <property type="protein sequence ID" value="SVB98980.1"/>
    <property type="molecule type" value="Genomic_DNA"/>
</dbReference>
<dbReference type="InterPro" id="IPR011032">
    <property type="entry name" value="GroES-like_sf"/>
</dbReference>
<dbReference type="InterPro" id="IPR002328">
    <property type="entry name" value="ADH_Zn_CS"/>
</dbReference>
<keyword evidence="2" id="KW-0862">Zinc</keyword>
<accession>A0A382IH61</accession>
<evidence type="ECO:0000259" key="4">
    <source>
        <dbReference type="SMART" id="SM00829"/>
    </source>
</evidence>
<keyword evidence="3" id="KW-0560">Oxidoreductase</keyword>
<evidence type="ECO:0000313" key="5">
    <source>
        <dbReference type="EMBL" id="SVB98980.1"/>
    </source>
</evidence>
<dbReference type="InterPro" id="IPR020843">
    <property type="entry name" value="ER"/>
</dbReference>
<dbReference type="InterPro" id="IPR036291">
    <property type="entry name" value="NAD(P)-bd_dom_sf"/>
</dbReference>
<evidence type="ECO:0000256" key="3">
    <source>
        <dbReference type="ARBA" id="ARBA00023002"/>
    </source>
</evidence>
<dbReference type="PROSITE" id="PS00059">
    <property type="entry name" value="ADH_ZINC"/>
    <property type="match status" value="1"/>
</dbReference>